<reference evidence="1 2" key="1">
    <citation type="submission" date="2021-03" db="EMBL/GenBank/DDBJ databases">
        <title>Whole genome shotgun sequence of Actinoplanes toevensis NBRC 105298.</title>
        <authorList>
            <person name="Komaki H."/>
            <person name="Tamura T."/>
        </authorList>
    </citation>
    <scope>NUCLEOTIDE SEQUENCE [LARGE SCALE GENOMIC DNA]</scope>
    <source>
        <strain evidence="1 2">NBRC 105298</strain>
    </source>
</reference>
<organism evidence="1 2">
    <name type="scientific">Paractinoplanes toevensis</name>
    <dbReference type="NCBI Taxonomy" id="571911"/>
    <lineage>
        <taxon>Bacteria</taxon>
        <taxon>Bacillati</taxon>
        <taxon>Actinomycetota</taxon>
        <taxon>Actinomycetes</taxon>
        <taxon>Micromonosporales</taxon>
        <taxon>Micromonosporaceae</taxon>
        <taxon>Paractinoplanes</taxon>
    </lineage>
</organism>
<evidence type="ECO:0000313" key="1">
    <source>
        <dbReference type="EMBL" id="GIM98338.1"/>
    </source>
</evidence>
<evidence type="ECO:0000313" key="2">
    <source>
        <dbReference type="Proteomes" id="UP000677082"/>
    </source>
</evidence>
<protein>
    <submittedName>
        <fullName evidence="1">Uncharacterized protein</fullName>
    </submittedName>
</protein>
<comment type="caution">
    <text evidence="1">The sequence shown here is derived from an EMBL/GenBank/DDBJ whole genome shotgun (WGS) entry which is preliminary data.</text>
</comment>
<dbReference type="AlphaFoldDB" id="A0A920BRQ6"/>
<keyword evidence="2" id="KW-1185">Reference proteome</keyword>
<gene>
    <name evidence="1" type="ORF">Ato02nite_101310</name>
</gene>
<name>A0A920BRQ6_9ACTN</name>
<dbReference type="Proteomes" id="UP000677082">
    <property type="component" value="Unassembled WGS sequence"/>
</dbReference>
<proteinExistence type="predicted"/>
<sequence>MGHRAAGWTWSKVSAVHESRPSHGACDDEIRSYRFRHYAPSDSSYERCIGLAWCSTCREYSGGMVYVPRGEHLTDALADLPAVQRNRLARSEVKLLDYLDRLARRGAWPPER</sequence>
<dbReference type="EMBL" id="BOQN01000273">
    <property type="protein sequence ID" value="GIM98338.1"/>
    <property type="molecule type" value="Genomic_DNA"/>
</dbReference>
<accession>A0A920BRQ6</accession>